<dbReference type="OrthoDB" id="10693845at2759"/>
<keyword evidence="2" id="KW-1185">Reference proteome</keyword>
<name>A0A3P7KFY1_STRVU</name>
<reference evidence="1 2" key="1">
    <citation type="submission" date="2018-11" db="EMBL/GenBank/DDBJ databases">
        <authorList>
            <consortium name="Pathogen Informatics"/>
        </authorList>
    </citation>
    <scope>NUCLEOTIDE SEQUENCE [LARGE SCALE GENOMIC DNA]</scope>
</reference>
<accession>A0A3P7KFY1</accession>
<proteinExistence type="predicted"/>
<sequence>MSVKVGAGVRAWLGAYASVKTLQDSSPALAFGC</sequence>
<dbReference type="EMBL" id="UYYB01003446">
    <property type="protein sequence ID" value="VDM66682.1"/>
    <property type="molecule type" value="Genomic_DNA"/>
</dbReference>
<organism evidence="1 2">
    <name type="scientific">Strongylus vulgaris</name>
    <name type="common">Blood worm</name>
    <dbReference type="NCBI Taxonomy" id="40348"/>
    <lineage>
        <taxon>Eukaryota</taxon>
        <taxon>Metazoa</taxon>
        <taxon>Ecdysozoa</taxon>
        <taxon>Nematoda</taxon>
        <taxon>Chromadorea</taxon>
        <taxon>Rhabditida</taxon>
        <taxon>Rhabditina</taxon>
        <taxon>Rhabditomorpha</taxon>
        <taxon>Strongyloidea</taxon>
        <taxon>Strongylidae</taxon>
        <taxon>Strongylus</taxon>
    </lineage>
</organism>
<dbReference type="AlphaFoldDB" id="A0A3P7KFY1"/>
<gene>
    <name evidence="1" type="ORF">SVUK_LOCUS1680</name>
</gene>
<protein>
    <submittedName>
        <fullName evidence="1">Uncharacterized protein</fullName>
    </submittedName>
</protein>
<evidence type="ECO:0000313" key="1">
    <source>
        <dbReference type="EMBL" id="VDM66682.1"/>
    </source>
</evidence>
<evidence type="ECO:0000313" key="2">
    <source>
        <dbReference type="Proteomes" id="UP000270094"/>
    </source>
</evidence>
<dbReference type="Proteomes" id="UP000270094">
    <property type="component" value="Unassembled WGS sequence"/>
</dbReference>